<evidence type="ECO:0000256" key="1">
    <source>
        <dbReference type="SAM" id="Phobius"/>
    </source>
</evidence>
<keyword evidence="3" id="KW-1185">Reference proteome</keyword>
<reference evidence="2" key="1">
    <citation type="submission" date="2020-08" db="EMBL/GenBank/DDBJ databases">
        <title>Multicomponent nature underlies the extraordinary mechanical properties of spider dragline silk.</title>
        <authorList>
            <person name="Kono N."/>
            <person name="Nakamura H."/>
            <person name="Mori M."/>
            <person name="Yoshida Y."/>
            <person name="Ohtoshi R."/>
            <person name="Malay A.D."/>
            <person name="Moran D.A.P."/>
            <person name="Tomita M."/>
            <person name="Numata K."/>
            <person name="Arakawa K."/>
        </authorList>
    </citation>
    <scope>NUCLEOTIDE SEQUENCE</scope>
</reference>
<feature type="transmembrane region" description="Helical" evidence="1">
    <location>
        <begin position="100"/>
        <end position="121"/>
    </location>
</feature>
<gene>
    <name evidence="2" type="primary">AVEN_213416_1</name>
    <name evidence="2" type="ORF">TNIN_129171</name>
</gene>
<dbReference type="EMBL" id="BMAV01002871">
    <property type="protein sequence ID" value="GFY42078.1"/>
    <property type="molecule type" value="Genomic_DNA"/>
</dbReference>
<feature type="transmembrane region" description="Helical" evidence="1">
    <location>
        <begin position="146"/>
        <end position="168"/>
    </location>
</feature>
<comment type="caution">
    <text evidence="2">The sequence shown here is derived from an EMBL/GenBank/DDBJ whole genome shotgun (WGS) entry which is preliminary data.</text>
</comment>
<evidence type="ECO:0000313" key="3">
    <source>
        <dbReference type="Proteomes" id="UP000886998"/>
    </source>
</evidence>
<organism evidence="2 3">
    <name type="scientific">Trichonephila inaurata madagascariensis</name>
    <dbReference type="NCBI Taxonomy" id="2747483"/>
    <lineage>
        <taxon>Eukaryota</taxon>
        <taxon>Metazoa</taxon>
        <taxon>Ecdysozoa</taxon>
        <taxon>Arthropoda</taxon>
        <taxon>Chelicerata</taxon>
        <taxon>Arachnida</taxon>
        <taxon>Araneae</taxon>
        <taxon>Araneomorphae</taxon>
        <taxon>Entelegynae</taxon>
        <taxon>Araneoidea</taxon>
        <taxon>Nephilidae</taxon>
        <taxon>Trichonephila</taxon>
        <taxon>Trichonephila inaurata</taxon>
    </lineage>
</organism>
<evidence type="ECO:0008006" key="4">
    <source>
        <dbReference type="Google" id="ProtNLM"/>
    </source>
</evidence>
<evidence type="ECO:0000313" key="2">
    <source>
        <dbReference type="EMBL" id="GFY42078.1"/>
    </source>
</evidence>
<feature type="transmembrane region" description="Helical" evidence="1">
    <location>
        <begin position="304"/>
        <end position="328"/>
    </location>
</feature>
<feature type="transmembrane region" description="Helical" evidence="1">
    <location>
        <begin position="272"/>
        <end position="292"/>
    </location>
</feature>
<dbReference type="Proteomes" id="UP000886998">
    <property type="component" value="Unassembled WGS sequence"/>
</dbReference>
<feature type="transmembrane region" description="Helical" evidence="1">
    <location>
        <begin position="73"/>
        <end position="94"/>
    </location>
</feature>
<sequence length="399" mass="45288">MSKIFLARNKGCKTPLNLNRRKSRLNKAKLLPNANCLLGEREWNEMKSTIPSFVSIFVCCAGFVQASEGRLKVWPFVSFLLLFTTVDFLVIIIANFEPNGLKISLTLLLTLTLTFLMHFLLSRKRRRLSILLLKLQYLPSSTKERLFNLLILVINLIPWVEAISVTVLCDKKLTAAEYAFGKEVENQWAQIVLILLKEYICLFSYPTFPCLIAALYCTICVRCSYAIRNLTRSIALSSPEEFGPSEQIKALRYKVKIDEILKITQEIFSTPSFCLIVATSMSCYSILGWYLIGDLNIIQLIEGATVGVCSFLCLIGTLWTAGTLPVELKKLKDTFYKKAFSRWISFRFPSEENSRTEILDKPDFVFTGCDVLSYTRSSVFAIVGAIVTYTVLIINMPEI</sequence>
<name>A0A8X7BSY7_9ARAC</name>
<keyword evidence="1" id="KW-1133">Transmembrane helix</keyword>
<protein>
    <recommendedName>
        <fullName evidence="4">Gustatory receptor</fullName>
    </recommendedName>
</protein>
<keyword evidence="1" id="KW-0812">Transmembrane</keyword>
<proteinExistence type="predicted"/>
<feature type="transmembrane region" description="Helical" evidence="1">
    <location>
        <begin position="379"/>
        <end position="396"/>
    </location>
</feature>
<feature type="transmembrane region" description="Helical" evidence="1">
    <location>
        <begin position="203"/>
        <end position="225"/>
    </location>
</feature>
<accession>A0A8X7BSY7</accession>
<keyword evidence="1" id="KW-0472">Membrane</keyword>
<dbReference type="AlphaFoldDB" id="A0A8X7BSY7"/>
<dbReference type="OrthoDB" id="6422868at2759"/>